<accession>A0A9D4BJH7</accession>
<reference evidence="1" key="1">
    <citation type="journal article" date="2019" name="bioRxiv">
        <title>The Genome of the Zebra Mussel, Dreissena polymorpha: A Resource for Invasive Species Research.</title>
        <authorList>
            <person name="McCartney M.A."/>
            <person name="Auch B."/>
            <person name="Kono T."/>
            <person name="Mallez S."/>
            <person name="Zhang Y."/>
            <person name="Obille A."/>
            <person name="Becker A."/>
            <person name="Abrahante J.E."/>
            <person name="Garbe J."/>
            <person name="Badalamenti J.P."/>
            <person name="Herman A."/>
            <person name="Mangelson H."/>
            <person name="Liachko I."/>
            <person name="Sullivan S."/>
            <person name="Sone E.D."/>
            <person name="Koren S."/>
            <person name="Silverstein K.A.T."/>
            <person name="Beckman K.B."/>
            <person name="Gohl D.M."/>
        </authorList>
    </citation>
    <scope>NUCLEOTIDE SEQUENCE</scope>
    <source>
        <strain evidence="1">Duluth1</strain>
        <tissue evidence="1">Whole animal</tissue>
    </source>
</reference>
<protein>
    <submittedName>
        <fullName evidence="1">Uncharacterized protein</fullName>
    </submittedName>
</protein>
<dbReference type="Gene3D" id="1.20.120.1880">
    <property type="entry name" value="Nucleoporin, helical C-terminal domain"/>
    <property type="match status" value="1"/>
</dbReference>
<reference evidence="1" key="2">
    <citation type="submission" date="2020-11" db="EMBL/GenBank/DDBJ databases">
        <authorList>
            <person name="McCartney M.A."/>
            <person name="Auch B."/>
            <person name="Kono T."/>
            <person name="Mallez S."/>
            <person name="Becker A."/>
            <person name="Gohl D.M."/>
            <person name="Silverstein K.A.T."/>
            <person name="Koren S."/>
            <person name="Bechman K.B."/>
            <person name="Herman A."/>
            <person name="Abrahante J.E."/>
            <person name="Garbe J."/>
        </authorList>
    </citation>
    <scope>NUCLEOTIDE SEQUENCE</scope>
    <source>
        <strain evidence="1">Duluth1</strain>
        <tissue evidence="1">Whole animal</tissue>
    </source>
</reference>
<gene>
    <name evidence="1" type="ORF">DPMN_085503</name>
</gene>
<dbReference type="AlphaFoldDB" id="A0A9D4BJH7"/>
<dbReference type="Proteomes" id="UP000828390">
    <property type="component" value="Unassembled WGS sequence"/>
</dbReference>
<dbReference type="EMBL" id="JAIWYP010000016">
    <property type="protein sequence ID" value="KAH3697990.1"/>
    <property type="molecule type" value="Genomic_DNA"/>
</dbReference>
<keyword evidence="2" id="KW-1185">Reference proteome</keyword>
<dbReference type="InterPro" id="IPR042538">
    <property type="entry name" value="Nucleoporin_Nup155_C_3"/>
</dbReference>
<evidence type="ECO:0000313" key="2">
    <source>
        <dbReference type="Proteomes" id="UP000828390"/>
    </source>
</evidence>
<proteinExistence type="predicted"/>
<name>A0A9D4BJH7_DREPO</name>
<organism evidence="1 2">
    <name type="scientific">Dreissena polymorpha</name>
    <name type="common">Zebra mussel</name>
    <name type="synonym">Mytilus polymorpha</name>
    <dbReference type="NCBI Taxonomy" id="45954"/>
    <lineage>
        <taxon>Eukaryota</taxon>
        <taxon>Metazoa</taxon>
        <taxon>Spiralia</taxon>
        <taxon>Lophotrochozoa</taxon>
        <taxon>Mollusca</taxon>
        <taxon>Bivalvia</taxon>
        <taxon>Autobranchia</taxon>
        <taxon>Heteroconchia</taxon>
        <taxon>Euheterodonta</taxon>
        <taxon>Imparidentia</taxon>
        <taxon>Neoheterodontei</taxon>
        <taxon>Myida</taxon>
        <taxon>Dreissenoidea</taxon>
        <taxon>Dreissenidae</taxon>
        <taxon>Dreissena</taxon>
    </lineage>
</organism>
<comment type="caution">
    <text evidence="1">The sequence shown here is derived from an EMBL/GenBank/DDBJ whole genome shotgun (WGS) entry which is preliminary data.</text>
</comment>
<evidence type="ECO:0000313" key="1">
    <source>
        <dbReference type="EMBL" id="KAH3697990.1"/>
    </source>
</evidence>
<sequence>MNLLAGFIVKYLEQRSCELQLETGWVFQLMLDIGTPALRLLELYDRMFKSRVSQ</sequence>